<feature type="domain" description="C2H2-type" evidence="9">
    <location>
        <begin position="650"/>
        <end position="679"/>
    </location>
</feature>
<dbReference type="InterPro" id="IPR013087">
    <property type="entry name" value="Znf_C2H2_type"/>
</dbReference>
<feature type="domain" description="C2H2-type" evidence="9">
    <location>
        <begin position="460"/>
        <end position="487"/>
    </location>
</feature>
<evidence type="ECO:0000313" key="10">
    <source>
        <dbReference type="EnsemblMetazoa" id="G7398.1:cds"/>
    </source>
</evidence>
<feature type="domain" description="C2H2-type" evidence="9">
    <location>
        <begin position="593"/>
        <end position="620"/>
    </location>
</feature>
<feature type="region of interest" description="Disordered" evidence="8">
    <location>
        <begin position="320"/>
        <end position="389"/>
    </location>
</feature>
<evidence type="ECO:0000313" key="11">
    <source>
        <dbReference type="Proteomes" id="UP000005408"/>
    </source>
</evidence>
<feature type="compositionally biased region" description="Acidic residues" evidence="8">
    <location>
        <begin position="739"/>
        <end position="751"/>
    </location>
</feature>
<feature type="domain" description="C2H2-type" evidence="9">
    <location>
        <begin position="851"/>
        <end position="879"/>
    </location>
</feature>
<feature type="compositionally biased region" description="Polar residues" evidence="8">
    <location>
        <begin position="1065"/>
        <end position="1074"/>
    </location>
</feature>
<keyword evidence="4 7" id="KW-0863">Zinc-finger</keyword>
<dbReference type="Proteomes" id="UP000005408">
    <property type="component" value="Unassembled WGS sequence"/>
</dbReference>
<feature type="domain" description="C2H2-type" evidence="9">
    <location>
        <begin position="621"/>
        <end position="649"/>
    </location>
</feature>
<evidence type="ECO:0000256" key="2">
    <source>
        <dbReference type="ARBA" id="ARBA00022723"/>
    </source>
</evidence>
<accession>A0A8W8NQI5</accession>
<evidence type="ECO:0000259" key="9">
    <source>
        <dbReference type="PROSITE" id="PS50157"/>
    </source>
</evidence>
<keyword evidence="11" id="KW-1185">Reference proteome</keyword>
<dbReference type="FunFam" id="3.30.160.60:FF:000110">
    <property type="entry name" value="Zinc finger protein-like"/>
    <property type="match status" value="1"/>
</dbReference>
<keyword evidence="6" id="KW-0539">Nucleus</keyword>
<feature type="compositionally biased region" description="Polar residues" evidence="8">
    <location>
        <begin position="320"/>
        <end position="334"/>
    </location>
</feature>
<feature type="region of interest" description="Disordered" evidence="8">
    <location>
        <begin position="76"/>
        <end position="98"/>
    </location>
</feature>
<evidence type="ECO:0000256" key="3">
    <source>
        <dbReference type="ARBA" id="ARBA00022737"/>
    </source>
</evidence>
<evidence type="ECO:0000256" key="7">
    <source>
        <dbReference type="PROSITE-ProRule" id="PRU00042"/>
    </source>
</evidence>
<feature type="compositionally biased region" description="Acidic residues" evidence="8">
    <location>
        <begin position="237"/>
        <end position="260"/>
    </location>
</feature>
<dbReference type="OMA" id="AVHNDEK"/>
<dbReference type="PANTHER" id="PTHR16515">
    <property type="entry name" value="PR DOMAIN ZINC FINGER PROTEIN"/>
    <property type="match status" value="1"/>
</dbReference>
<dbReference type="AlphaFoldDB" id="A0A8W8NQI5"/>
<reference evidence="10" key="1">
    <citation type="submission" date="2022-08" db="UniProtKB">
        <authorList>
            <consortium name="EnsemblMetazoa"/>
        </authorList>
    </citation>
    <scope>IDENTIFICATION</scope>
    <source>
        <strain evidence="10">05x7-T-G4-1.051#20</strain>
    </source>
</reference>
<dbReference type="Gene3D" id="3.30.160.60">
    <property type="entry name" value="Classic Zinc Finger"/>
    <property type="match status" value="10"/>
</dbReference>
<comment type="subcellular location">
    <subcellularLocation>
        <location evidence="1">Nucleus</location>
    </subcellularLocation>
</comment>
<dbReference type="GO" id="GO:0005634">
    <property type="term" value="C:nucleus"/>
    <property type="evidence" value="ECO:0007669"/>
    <property type="project" value="UniProtKB-SubCell"/>
</dbReference>
<feature type="domain" description="C2H2-type" evidence="9">
    <location>
        <begin position="823"/>
        <end position="850"/>
    </location>
</feature>
<dbReference type="GO" id="GO:0010468">
    <property type="term" value="P:regulation of gene expression"/>
    <property type="evidence" value="ECO:0007669"/>
    <property type="project" value="TreeGrafter"/>
</dbReference>
<feature type="domain" description="C2H2-type" evidence="9">
    <location>
        <begin position="419"/>
        <end position="447"/>
    </location>
</feature>
<evidence type="ECO:0000256" key="5">
    <source>
        <dbReference type="ARBA" id="ARBA00022833"/>
    </source>
</evidence>
<feature type="domain" description="C2H2-type" evidence="9">
    <location>
        <begin position="1032"/>
        <end position="1059"/>
    </location>
</feature>
<keyword evidence="2" id="KW-0479">Metal-binding</keyword>
<feature type="domain" description="C2H2-type" evidence="9">
    <location>
        <begin position="880"/>
        <end position="907"/>
    </location>
</feature>
<dbReference type="EnsemblMetazoa" id="G7398.1">
    <property type="protein sequence ID" value="G7398.1:cds"/>
    <property type="gene ID" value="G7398"/>
</dbReference>
<dbReference type="GO" id="GO:0032502">
    <property type="term" value="P:developmental process"/>
    <property type="evidence" value="ECO:0007669"/>
    <property type="project" value="UniProtKB-ARBA"/>
</dbReference>
<feature type="compositionally biased region" description="Basic and acidic residues" evidence="8">
    <location>
        <begin position="261"/>
        <end position="289"/>
    </location>
</feature>
<protein>
    <recommendedName>
        <fullName evidence="9">C2H2-type domain-containing protein</fullName>
    </recommendedName>
</protein>
<feature type="compositionally biased region" description="Basic residues" evidence="8">
    <location>
        <begin position="355"/>
        <end position="369"/>
    </location>
</feature>
<dbReference type="SUPFAM" id="SSF57667">
    <property type="entry name" value="beta-beta-alpha zinc fingers"/>
    <property type="match status" value="5"/>
</dbReference>
<dbReference type="InterPro" id="IPR050331">
    <property type="entry name" value="Zinc_finger"/>
</dbReference>
<keyword evidence="3" id="KW-0677">Repeat</keyword>
<feature type="region of interest" description="Disordered" evidence="8">
    <location>
        <begin position="1046"/>
        <end position="1074"/>
    </location>
</feature>
<feature type="compositionally biased region" description="Polar residues" evidence="8">
    <location>
        <begin position="76"/>
        <end position="86"/>
    </location>
</feature>
<feature type="domain" description="C2H2-type" evidence="9">
    <location>
        <begin position="1004"/>
        <end position="1031"/>
    </location>
</feature>
<feature type="region of interest" description="Disordered" evidence="8">
    <location>
        <begin position="193"/>
        <end position="300"/>
    </location>
</feature>
<evidence type="ECO:0000256" key="8">
    <source>
        <dbReference type="SAM" id="MobiDB-lite"/>
    </source>
</evidence>
<feature type="compositionally biased region" description="Basic and acidic residues" evidence="8">
    <location>
        <begin position="193"/>
        <end position="210"/>
    </location>
</feature>
<feature type="compositionally biased region" description="Polar residues" evidence="8">
    <location>
        <begin position="373"/>
        <end position="384"/>
    </location>
</feature>
<organism evidence="10 11">
    <name type="scientific">Magallana gigas</name>
    <name type="common">Pacific oyster</name>
    <name type="synonym">Crassostrea gigas</name>
    <dbReference type="NCBI Taxonomy" id="29159"/>
    <lineage>
        <taxon>Eukaryota</taxon>
        <taxon>Metazoa</taxon>
        <taxon>Spiralia</taxon>
        <taxon>Lophotrochozoa</taxon>
        <taxon>Mollusca</taxon>
        <taxon>Bivalvia</taxon>
        <taxon>Autobranchia</taxon>
        <taxon>Pteriomorphia</taxon>
        <taxon>Ostreida</taxon>
        <taxon>Ostreoidea</taxon>
        <taxon>Ostreidae</taxon>
        <taxon>Magallana</taxon>
    </lineage>
</organism>
<evidence type="ECO:0000256" key="6">
    <source>
        <dbReference type="ARBA" id="ARBA00023242"/>
    </source>
</evidence>
<feature type="compositionally biased region" description="Basic residues" evidence="8">
    <location>
        <begin position="211"/>
        <end position="222"/>
    </location>
</feature>
<dbReference type="GO" id="GO:0008270">
    <property type="term" value="F:zinc ion binding"/>
    <property type="evidence" value="ECO:0007669"/>
    <property type="project" value="UniProtKB-KW"/>
</dbReference>
<keyword evidence="5" id="KW-0862">Zinc</keyword>
<feature type="domain" description="C2H2-type" evidence="9">
    <location>
        <begin position="910"/>
        <end position="937"/>
    </location>
</feature>
<dbReference type="PROSITE" id="PS00028">
    <property type="entry name" value="ZINC_FINGER_C2H2_1"/>
    <property type="match status" value="12"/>
</dbReference>
<dbReference type="OrthoDB" id="6152333at2759"/>
<feature type="domain" description="C2H2-type" evidence="9">
    <location>
        <begin position="938"/>
        <end position="965"/>
    </location>
</feature>
<dbReference type="FunFam" id="3.30.160.60:FF:000202">
    <property type="entry name" value="Zinc finger protein 574"/>
    <property type="match status" value="2"/>
</dbReference>
<evidence type="ECO:0000256" key="4">
    <source>
        <dbReference type="ARBA" id="ARBA00022771"/>
    </source>
</evidence>
<dbReference type="PROSITE" id="PS50157">
    <property type="entry name" value="ZINC_FINGER_C2H2_2"/>
    <property type="match status" value="13"/>
</dbReference>
<sequence length="1165" mass="133983">MEEEVDVTTVEEWIEGEQLTNHTQLGVKLEQLANHTQLKAEVDNQHEVTLSQEQQESSQLASQQDNLSHERLETAQLTADSQNTDSQSRDSRNESNTRTSIMESIQNACAQLLRANQEYLFLVGVRSDSEFQGLHFTSPKGHSFLESLTPRDLMQEFVTHCQGRQSGVPGSEVTTEPDKDKVVDKVFTEVKDKSSEVKVELSDQREENHRSQKKQTTARRQTKKEPETETSQKNAEEDIGGLDDFCEDNDDDDHGGDDDDWRPSEEEEAKVSKDDDTKEPRAKKNKMADVDYESDDTITNSPVSLSAVVSNICDKLLENDATNQSTEPKTTAVPSTVIGGKPRKSGRINQSAGKKTAKERKGRKRRGPQKKATVTTTKESQSEGGQKPARCGGCKIEFINAAKLRLHHKLFPECLKKNFSCDLCPAKFVGKYSLLKHERRTHTVDKELKRRDRLELGRRHVCVLCNEDFETKSELLTHQQKHYKERFVCRRCKKVFTEPGEYEEHRKTHEQEGETEDTETTCINCEREIVGSESIDASIMLCEECCSNDFTCKECQQKYKMFYFLAMHDCRKSYSKNMEEILAVDFDNLKTALQCKICDKKFKNKKNLCAHYKTHNSDTCYQCNICWRYYKDSSKLRKHKRYVHSEQRKFECSHCGLKFKEKNTLVRHGRICDLTREQLPEVRRSKEGQVMKGEKRTTQEVLCQKCWKTFATERIYLKHVCEGKESDEESDDGEVKMDEDVDDDDSGEESSDSTTQLCRNCGEKTNNKKPLCKRCGRNKFVCSRCQQAFTMLYVLALHSCEKAFKDNLKFIKEIDFNKPDVQLVCQQCNKSFKNKKNLCSHYKTHMNNAIIQCDICQQTFKHQNSLHKHKRYVHTASRDFICDICGKAFKQSDTLNTHRRLHIQGKTKDYQCEVCGKYLSGSTALSVHMNIHSGAMPFICEICGRSFRQFGNLQKHKVIHGNNREFSCHLCPDKSFRHSETYKIHMKGHVLDGTVTENKYGKIYSCQYCQKQMPSASQYTVHLRTHTNERPFECKICSKAFKEHGKLKRHMNTHSQETRPRHKQGQSQGKTTQNYQEAGYQPKQAGYQSKDAGYQPSSESNTILETIAVFPPDVHGPLTQAVAIPVTDNTISFASQQIPHFTEQGGVISIENSDKFYRERYLPLE</sequence>
<proteinExistence type="predicted"/>
<dbReference type="PANTHER" id="PTHR16515:SF66">
    <property type="entry name" value="C2H2-TYPE DOMAIN-CONTAINING PROTEIN"/>
    <property type="match status" value="1"/>
</dbReference>
<feature type="domain" description="C2H2-type" evidence="9">
    <location>
        <begin position="487"/>
        <end position="514"/>
    </location>
</feature>
<name>A0A8W8NQI5_MAGGI</name>
<feature type="region of interest" description="Disordered" evidence="8">
    <location>
        <begin position="726"/>
        <end position="756"/>
    </location>
</feature>
<dbReference type="SMART" id="SM00355">
    <property type="entry name" value="ZnF_C2H2"/>
    <property type="match status" value="14"/>
</dbReference>
<dbReference type="InterPro" id="IPR036236">
    <property type="entry name" value="Znf_C2H2_sf"/>
</dbReference>
<dbReference type="Pfam" id="PF00096">
    <property type="entry name" value="zf-C2H2"/>
    <property type="match status" value="8"/>
</dbReference>
<evidence type="ECO:0000256" key="1">
    <source>
        <dbReference type="ARBA" id="ARBA00004123"/>
    </source>
</evidence>